<evidence type="ECO:0000259" key="2">
    <source>
        <dbReference type="Pfam" id="PF01734"/>
    </source>
</evidence>
<dbReference type="AlphaFoldDB" id="A0A6C0AW33"/>
<evidence type="ECO:0000313" key="3">
    <source>
        <dbReference type="EMBL" id="QHS84034.1"/>
    </source>
</evidence>
<feature type="domain" description="PNPLA" evidence="2">
    <location>
        <begin position="66"/>
        <end position="213"/>
    </location>
</feature>
<dbReference type="GO" id="GO:0004806">
    <property type="term" value="F:triacylglycerol lipase activity"/>
    <property type="evidence" value="ECO:0007669"/>
    <property type="project" value="TreeGrafter"/>
</dbReference>
<dbReference type="Pfam" id="PF01734">
    <property type="entry name" value="Patatin"/>
    <property type="match status" value="1"/>
</dbReference>
<name>A0A6C0AW33_9ZZZZ</name>
<evidence type="ECO:0000256" key="1">
    <source>
        <dbReference type="ARBA" id="ARBA00023098"/>
    </source>
</evidence>
<dbReference type="GO" id="GO:0005811">
    <property type="term" value="C:lipid droplet"/>
    <property type="evidence" value="ECO:0007669"/>
    <property type="project" value="TreeGrafter"/>
</dbReference>
<keyword evidence="1" id="KW-0443">Lipid metabolism</keyword>
<organism evidence="3">
    <name type="scientific">viral metagenome</name>
    <dbReference type="NCBI Taxonomy" id="1070528"/>
    <lineage>
        <taxon>unclassified sequences</taxon>
        <taxon>metagenomes</taxon>
        <taxon>organismal metagenomes</taxon>
    </lineage>
</organism>
<dbReference type="InterPro" id="IPR002641">
    <property type="entry name" value="PNPLA_dom"/>
</dbReference>
<dbReference type="PANTHER" id="PTHR12406:SF7">
    <property type="entry name" value="PATATIN-LIKE PHOSPHOLIPASE DOMAIN-CONTAINING PROTEIN 4"/>
    <property type="match status" value="1"/>
</dbReference>
<dbReference type="GO" id="GO:0005737">
    <property type="term" value="C:cytoplasm"/>
    <property type="evidence" value="ECO:0007669"/>
    <property type="project" value="TreeGrafter"/>
</dbReference>
<dbReference type="SUPFAM" id="SSF52151">
    <property type="entry name" value="FabD/lysophospholipase-like"/>
    <property type="match status" value="1"/>
</dbReference>
<dbReference type="InterPro" id="IPR033562">
    <property type="entry name" value="PLPL"/>
</dbReference>
<dbReference type="GO" id="GO:0055088">
    <property type="term" value="P:lipid homeostasis"/>
    <property type="evidence" value="ECO:0007669"/>
    <property type="project" value="TreeGrafter"/>
</dbReference>
<dbReference type="GO" id="GO:0016020">
    <property type="term" value="C:membrane"/>
    <property type="evidence" value="ECO:0007669"/>
    <property type="project" value="TreeGrafter"/>
</dbReference>
<accession>A0A6C0AW33</accession>
<dbReference type="EMBL" id="MN738771">
    <property type="protein sequence ID" value="QHS84034.1"/>
    <property type="molecule type" value="Genomic_DNA"/>
</dbReference>
<reference evidence="3" key="1">
    <citation type="journal article" date="2020" name="Nature">
        <title>Giant virus diversity and host interactions through global metagenomics.</title>
        <authorList>
            <person name="Schulz F."/>
            <person name="Roux S."/>
            <person name="Paez-Espino D."/>
            <person name="Jungbluth S."/>
            <person name="Walsh D.A."/>
            <person name="Denef V.J."/>
            <person name="McMahon K.D."/>
            <person name="Konstantinidis K.T."/>
            <person name="Eloe-Fadrosh E.A."/>
            <person name="Kyrpides N.C."/>
            <person name="Woyke T."/>
        </authorList>
    </citation>
    <scope>NUCLEOTIDE SEQUENCE</scope>
    <source>
        <strain evidence="3">GVMAG-S-ERX555965-48</strain>
    </source>
</reference>
<dbReference type="PANTHER" id="PTHR12406">
    <property type="entry name" value="CALCIUM-INDEPENDENT PHOSPHOLIPASE A2 IPLA2 -RELATED"/>
    <property type="match status" value="1"/>
</dbReference>
<proteinExistence type="predicted"/>
<protein>
    <recommendedName>
        <fullName evidence="2">PNPLA domain-containing protein</fullName>
    </recommendedName>
</protein>
<dbReference type="GO" id="GO:0019433">
    <property type="term" value="P:triglyceride catabolic process"/>
    <property type="evidence" value="ECO:0007669"/>
    <property type="project" value="TreeGrafter"/>
</dbReference>
<dbReference type="InterPro" id="IPR016035">
    <property type="entry name" value="Acyl_Trfase/lysoPLipase"/>
</dbReference>
<sequence>MIITVILFYLSLCNSFLFKNKISPDTAQLIKYNLGNSILNKIKNNIKNDTSEFSIDDKKVIKIAPGGLNGYYMMGICTYIKEHYDLDNYIFSGASAGAWNSLYMCYKGNTTTFYNNILNLNFENVTSILEIQHLLKNNIMKKFSEEDFDLNRLFIGVTIFDKWGFQNTIFSKFTSLEDAVECCIASSHIPLITGGFFNIYKNFYAFDGGFSVNPYIKKNETMFIKYNMWSKKRTCPLDIISYNITEYNFTQSFINGYNDSKNNKQILDKYLI</sequence>